<keyword evidence="7" id="KW-1185">Reference proteome</keyword>
<proteinExistence type="inferred from homology"/>
<dbReference type="InterPro" id="IPR039424">
    <property type="entry name" value="SBP_5"/>
</dbReference>
<geneLocation type="plasmid" evidence="6 7">
    <name>unnamed2</name>
</geneLocation>
<evidence type="ECO:0000256" key="2">
    <source>
        <dbReference type="ARBA" id="ARBA00022448"/>
    </source>
</evidence>
<dbReference type="InterPro" id="IPR006311">
    <property type="entry name" value="TAT_signal"/>
</dbReference>
<keyword evidence="2" id="KW-0813">Transport</keyword>
<dbReference type="Proteomes" id="UP000826254">
    <property type="component" value="Plasmid unnamed2"/>
</dbReference>
<dbReference type="Gene3D" id="3.40.190.10">
    <property type="entry name" value="Periplasmic binding protein-like II"/>
    <property type="match status" value="1"/>
</dbReference>
<accession>A0A8T8WJA8</accession>
<comment type="similarity">
    <text evidence="1">Belongs to the bacterial solute-binding protein 5 family.</text>
</comment>
<keyword evidence="3" id="KW-0732">Signal</keyword>
<dbReference type="CDD" id="cd00995">
    <property type="entry name" value="PBP2_NikA_DppA_OppA_like"/>
    <property type="match status" value="1"/>
</dbReference>
<dbReference type="InterPro" id="IPR000914">
    <property type="entry name" value="SBP_5_dom"/>
</dbReference>
<dbReference type="EMBL" id="CP081960">
    <property type="protein sequence ID" value="QZP39763.1"/>
    <property type="molecule type" value="Genomic_DNA"/>
</dbReference>
<dbReference type="PROSITE" id="PS51257">
    <property type="entry name" value="PROKAR_LIPOPROTEIN"/>
    <property type="match status" value="1"/>
</dbReference>
<dbReference type="PROSITE" id="PS51318">
    <property type="entry name" value="TAT"/>
    <property type="match status" value="1"/>
</dbReference>
<dbReference type="SUPFAM" id="SSF53850">
    <property type="entry name" value="Periplasmic binding protein-like II"/>
    <property type="match status" value="2"/>
</dbReference>
<dbReference type="Pfam" id="PF00496">
    <property type="entry name" value="SBP_bac_5"/>
    <property type="match status" value="1"/>
</dbReference>
<feature type="region of interest" description="Disordered" evidence="4">
    <location>
        <begin position="23"/>
        <end position="42"/>
    </location>
</feature>
<protein>
    <recommendedName>
        <fullName evidence="5">Solute-binding protein family 5 domain-containing protein</fullName>
    </recommendedName>
</protein>
<name>A0A8T8WJA8_9EURY</name>
<dbReference type="GO" id="GO:0015833">
    <property type="term" value="P:peptide transport"/>
    <property type="evidence" value="ECO:0007669"/>
    <property type="project" value="TreeGrafter"/>
</dbReference>
<evidence type="ECO:0000256" key="3">
    <source>
        <dbReference type="ARBA" id="ARBA00022729"/>
    </source>
</evidence>
<evidence type="ECO:0000259" key="5">
    <source>
        <dbReference type="Pfam" id="PF00496"/>
    </source>
</evidence>
<dbReference type="GeneID" id="67179970"/>
<dbReference type="AlphaFoldDB" id="A0A8T8WJA8"/>
<sequence length="581" mass="64981">MPSQRRKFLKQLGVVGTAAGLAGCSGEGQNTPAGGSTETATPVETKTLEPDIEYEEVPEFSWLTLARGDNPVYYEEAQQAQGMLEELGFRFSEDVFESGQWVDTLFAKEYDLANIGWSNTVERLFPYYNLYFSFHSQYAGEGGGNFMNWTSDEYDTAVENFASEMDDEARQELAFRCQEIIAQNAPVAMMTHPSSLIAHNTQEYSGWDPMVGEWAYFNPTTLKTGVDEAGDGTVIFATTSPPEQYPNFMSHTGPAAVFLHKLNYDPLVQMDTEGQPIAEGAAQDWEIVDDTTIDVQLREGMTWHDGEPVTPEDVKFTWDYATEWGIPYLSSDLAPYESSEVMSNNTIRFNLKNPFAGFVQVSLYRVPILPQHIWDGVAEENDLDHPGQWTDPDMTGSGPFMMTEYDPGNRIVFEKHEGHYHAEEYDMDQIVYNIYGSNSTAVGDLINGDATFSQGLGTIDWERTQESGNTEAIQNPSIQANGVFMNTNNEPFNDVIVRRAVAHAIDRSLIVQTVHQGNAEPAKSPIAPANEFYHNPDVPAYQHSLSRAQALLQESGFRYDGDTLLWPTDWEPNTEFVSVDS</sequence>
<evidence type="ECO:0000313" key="7">
    <source>
        <dbReference type="Proteomes" id="UP000826254"/>
    </source>
</evidence>
<evidence type="ECO:0000313" key="6">
    <source>
        <dbReference type="EMBL" id="QZP39763.1"/>
    </source>
</evidence>
<feature type="compositionally biased region" description="Polar residues" evidence="4">
    <location>
        <begin position="27"/>
        <end position="42"/>
    </location>
</feature>
<dbReference type="KEGG" id="hmp:K6T50_17470"/>
<dbReference type="PANTHER" id="PTHR30290">
    <property type="entry name" value="PERIPLASMIC BINDING COMPONENT OF ABC TRANSPORTER"/>
    <property type="match status" value="1"/>
</dbReference>
<dbReference type="GO" id="GO:1904680">
    <property type="term" value="F:peptide transmembrane transporter activity"/>
    <property type="evidence" value="ECO:0007669"/>
    <property type="project" value="TreeGrafter"/>
</dbReference>
<reference evidence="6 7" key="1">
    <citation type="journal article" date="2021" name="Int. J. Syst. Evol. Microbiol.">
        <title>Halobaculum halophilum sp. nov. and Halobaculum salinum sp. nov., isolated from salt lake and saline soil.</title>
        <authorList>
            <person name="Cui H.L."/>
            <person name="Shi X.W."/>
            <person name="Yin X.M."/>
            <person name="Yang X.Y."/>
            <person name="Hou J."/>
            <person name="Zhu L."/>
        </authorList>
    </citation>
    <scope>NUCLEOTIDE SEQUENCE [LARGE SCALE GENOMIC DNA]</scope>
    <source>
        <strain evidence="6 7">NBRC 109044</strain>
    </source>
</reference>
<dbReference type="PANTHER" id="PTHR30290:SF9">
    <property type="entry name" value="OLIGOPEPTIDE-BINDING PROTEIN APPA"/>
    <property type="match status" value="1"/>
</dbReference>
<evidence type="ECO:0000256" key="4">
    <source>
        <dbReference type="SAM" id="MobiDB-lite"/>
    </source>
</evidence>
<dbReference type="Gene3D" id="3.90.76.10">
    <property type="entry name" value="Dipeptide-binding Protein, Domain 1"/>
    <property type="match status" value="1"/>
</dbReference>
<evidence type="ECO:0000256" key="1">
    <source>
        <dbReference type="ARBA" id="ARBA00005695"/>
    </source>
</evidence>
<organism evidence="6 7">
    <name type="scientific">Halobaculum magnesiiphilum</name>
    <dbReference type="NCBI Taxonomy" id="1017351"/>
    <lineage>
        <taxon>Archaea</taxon>
        <taxon>Methanobacteriati</taxon>
        <taxon>Methanobacteriota</taxon>
        <taxon>Stenosarchaea group</taxon>
        <taxon>Halobacteria</taxon>
        <taxon>Halobacteriales</taxon>
        <taxon>Haloferacaceae</taxon>
        <taxon>Halobaculum</taxon>
    </lineage>
</organism>
<dbReference type="RefSeq" id="WP_222609512.1">
    <property type="nucleotide sequence ID" value="NZ_CP081960.1"/>
</dbReference>
<dbReference type="Gene3D" id="3.10.105.10">
    <property type="entry name" value="Dipeptide-binding Protein, Domain 3"/>
    <property type="match status" value="2"/>
</dbReference>
<gene>
    <name evidence="6" type="ORF">K6T50_17470</name>
</gene>
<keyword evidence="6" id="KW-0614">Plasmid</keyword>
<feature type="domain" description="Solute-binding protein family 5" evidence="5">
    <location>
        <begin position="280"/>
        <end position="565"/>
    </location>
</feature>